<feature type="binding site" evidence="14">
    <location>
        <position position="289"/>
    </location>
    <ligand>
        <name>substrate</name>
    </ligand>
</feature>
<evidence type="ECO:0000256" key="2">
    <source>
        <dbReference type="ARBA" id="ARBA00009604"/>
    </source>
</evidence>
<dbReference type="InterPro" id="IPR020811">
    <property type="entry name" value="Enolase_N"/>
</dbReference>
<dbReference type="SMART" id="SM01192">
    <property type="entry name" value="Enolase_C"/>
    <property type="match status" value="1"/>
</dbReference>
<protein>
    <recommendedName>
        <fullName evidence="4 12">Enolase</fullName>
        <ecNumber evidence="3 12">4.2.1.11</ecNumber>
    </recommendedName>
    <alternativeName>
        <fullName evidence="12">2-phospho-D-glycerate hydro-lyase</fullName>
    </alternativeName>
    <alternativeName>
        <fullName evidence="12">2-phosphoglycerate dehydratase</fullName>
    </alternativeName>
</protein>
<evidence type="ECO:0000256" key="9">
    <source>
        <dbReference type="ARBA" id="ARBA00023152"/>
    </source>
</evidence>
<dbReference type="SFLD" id="SFLDF00002">
    <property type="entry name" value="enolase"/>
    <property type="match status" value="1"/>
</dbReference>
<feature type="binding site" evidence="12">
    <location>
        <position position="370"/>
    </location>
    <ligand>
        <name>(2R)-2-phosphoglycerate</name>
        <dbReference type="ChEBI" id="CHEBI:58289"/>
    </ligand>
</feature>
<dbReference type="AlphaFoldDB" id="A0A9Q5B253"/>
<reference evidence="19 21" key="3">
    <citation type="submission" date="2020-11" db="EMBL/GenBank/DDBJ databases">
        <title>The Complete Genome of Pseudomonas fragi A13BB.</title>
        <authorList>
            <person name="Awolope O.K."/>
            <person name="O'Driscoll N.H."/>
            <person name="Di Salvo A."/>
            <person name="Lamb A.J."/>
        </authorList>
    </citation>
    <scope>NUCLEOTIDE SEQUENCE [LARGE SCALE GENOMIC DNA]</scope>
    <source>
        <strain evidence="19 21">A13BB</strain>
    </source>
</reference>
<dbReference type="SFLD" id="SFLDG00178">
    <property type="entry name" value="enolase"/>
    <property type="match status" value="1"/>
</dbReference>
<dbReference type="Proteomes" id="UP000564604">
    <property type="component" value="Unassembled WGS sequence"/>
</dbReference>
<evidence type="ECO:0000256" key="8">
    <source>
        <dbReference type="ARBA" id="ARBA00022842"/>
    </source>
</evidence>
<dbReference type="GeneID" id="72387407"/>
<feature type="binding site" evidence="12">
    <location>
        <position position="392"/>
    </location>
    <ligand>
        <name>(2R)-2-phosphoglycerate</name>
        <dbReference type="ChEBI" id="CHEBI:58289"/>
    </ligand>
</feature>
<comment type="subcellular location">
    <subcellularLocation>
        <location evidence="12">Cytoplasm</location>
    </subcellularLocation>
    <subcellularLocation>
        <location evidence="12">Secreted</location>
    </subcellularLocation>
    <subcellularLocation>
        <location evidence="12">Cell surface</location>
    </subcellularLocation>
    <text evidence="12">Fractions of enolase are present in both the cytoplasm and on the cell surface.</text>
</comment>
<comment type="subunit">
    <text evidence="12">Component of the RNA degradosome, a multiprotein complex involved in RNA processing and mRNA degradation.</text>
</comment>
<keyword evidence="5 12" id="KW-0963">Cytoplasm</keyword>
<feature type="binding site" evidence="12 15">
    <location>
        <position position="246"/>
    </location>
    <ligand>
        <name>Mg(2+)</name>
        <dbReference type="ChEBI" id="CHEBI:18420"/>
    </ligand>
</feature>
<dbReference type="GO" id="GO:0005576">
    <property type="term" value="C:extracellular region"/>
    <property type="evidence" value="ECO:0007669"/>
    <property type="project" value="UniProtKB-SubCell"/>
</dbReference>
<dbReference type="OrthoDB" id="9804716at2"/>
<dbReference type="InterPro" id="IPR020810">
    <property type="entry name" value="Enolase_C"/>
</dbReference>
<dbReference type="PROSITE" id="PS00164">
    <property type="entry name" value="ENOLASE"/>
    <property type="match status" value="1"/>
</dbReference>
<dbReference type="PRINTS" id="PR00148">
    <property type="entry name" value="ENOLASE"/>
</dbReference>
<sequence>MAKIVDIKGREVLDSRGNPTVEADVLLDNGIIGSACAPSGASTGSREALELRDGDKSRYLGKGVLKAVANINGPIRDLLLGKDPVDQKALDHAMIALDGTENKGSLGANAILAVSLAAAKAAAQDQDLPLYAHIANLNGTPGVYSMPVPMMNIINGGEHADNNVDIQEFMVQPVGAKTFSDALRMGTEIFHHLKAVLKARGLNTAVGDEGGFAPNLASNEDALKVISEAIANAGYTLGTDVTLALDCAASEFYEDGKYNLSGEGQVFSSEGFAEYLKGLTQRYPIISIEDGLDESDWDGWKILTDKIGEKVQLVGDDLFVTNTKILKEGIDKKIANSILIKFNQIGTLTETLEAIQMAKAAGYTAVISHRSGETEDSTIADLAVGTAAGQIKTGSLCRSDRVSKYNQLLRIEEQLGAKAKYNGRGEFRG</sequence>
<evidence type="ECO:0000256" key="10">
    <source>
        <dbReference type="ARBA" id="ARBA00023239"/>
    </source>
</evidence>
<dbReference type="GO" id="GO:0000015">
    <property type="term" value="C:phosphopyruvate hydratase complex"/>
    <property type="evidence" value="ECO:0007669"/>
    <property type="project" value="InterPro"/>
</dbReference>
<dbReference type="SUPFAM" id="SSF51604">
    <property type="entry name" value="Enolase C-terminal domain-like"/>
    <property type="match status" value="1"/>
</dbReference>
<evidence type="ECO:0000256" key="5">
    <source>
        <dbReference type="ARBA" id="ARBA00022490"/>
    </source>
</evidence>
<feature type="binding site" evidence="12 15">
    <location>
        <position position="289"/>
    </location>
    <ligand>
        <name>Mg(2+)</name>
        <dbReference type="ChEBI" id="CHEBI:18420"/>
    </ligand>
</feature>
<feature type="binding site" evidence="12 15">
    <location>
        <position position="316"/>
    </location>
    <ligand>
        <name>Mg(2+)</name>
        <dbReference type="ChEBI" id="CHEBI:18420"/>
    </ligand>
</feature>
<dbReference type="EC" id="4.2.1.11" evidence="3 12"/>
<feature type="binding site" evidence="14">
    <location>
        <begin position="368"/>
        <end position="371"/>
    </location>
    <ligand>
        <name>substrate</name>
    </ligand>
</feature>
<evidence type="ECO:0000256" key="7">
    <source>
        <dbReference type="ARBA" id="ARBA00022723"/>
    </source>
</evidence>
<organism evidence="18 20">
    <name type="scientific">Pseudomonas fragi</name>
    <dbReference type="NCBI Taxonomy" id="296"/>
    <lineage>
        <taxon>Bacteria</taxon>
        <taxon>Pseudomonadati</taxon>
        <taxon>Pseudomonadota</taxon>
        <taxon>Gammaproteobacteria</taxon>
        <taxon>Pseudomonadales</taxon>
        <taxon>Pseudomonadaceae</taxon>
        <taxon>Pseudomonas</taxon>
    </lineage>
</organism>
<evidence type="ECO:0000256" key="13">
    <source>
        <dbReference type="PIRSR" id="PIRSR001400-1"/>
    </source>
</evidence>
<evidence type="ECO:0000256" key="3">
    <source>
        <dbReference type="ARBA" id="ARBA00012058"/>
    </source>
</evidence>
<feature type="binding site" evidence="14">
    <location>
        <position position="168"/>
    </location>
    <ligand>
        <name>substrate</name>
    </ligand>
</feature>
<dbReference type="NCBIfam" id="TIGR01060">
    <property type="entry name" value="eno"/>
    <property type="match status" value="1"/>
</dbReference>
<dbReference type="SUPFAM" id="SSF54826">
    <property type="entry name" value="Enolase N-terminal domain-like"/>
    <property type="match status" value="1"/>
</dbReference>
<evidence type="ECO:0000256" key="6">
    <source>
        <dbReference type="ARBA" id="ARBA00022525"/>
    </source>
</evidence>
<evidence type="ECO:0000313" key="19">
    <source>
        <dbReference type="EMBL" id="QPL32755.1"/>
    </source>
</evidence>
<evidence type="ECO:0000259" key="16">
    <source>
        <dbReference type="SMART" id="SM01192"/>
    </source>
</evidence>
<dbReference type="PANTHER" id="PTHR11902:SF1">
    <property type="entry name" value="ENOLASE"/>
    <property type="match status" value="1"/>
</dbReference>
<dbReference type="Gene3D" id="3.30.390.10">
    <property type="entry name" value="Enolase-like, N-terminal domain"/>
    <property type="match status" value="1"/>
</dbReference>
<evidence type="ECO:0000256" key="1">
    <source>
        <dbReference type="ARBA" id="ARBA00005031"/>
    </source>
</evidence>
<dbReference type="InterPro" id="IPR020809">
    <property type="entry name" value="Enolase_CS"/>
</dbReference>
<feature type="active site" description="Proton acceptor" evidence="12 13">
    <location>
        <position position="341"/>
    </location>
</feature>
<dbReference type="SFLD" id="SFLDS00001">
    <property type="entry name" value="Enolase"/>
    <property type="match status" value="1"/>
</dbReference>
<dbReference type="HAMAP" id="MF_00318">
    <property type="entry name" value="Enolase"/>
    <property type="match status" value="1"/>
</dbReference>
<dbReference type="GO" id="GO:0006096">
    <property type="term" value="P:glycolytic process"/>
    <property type="evidence" value="ECO:0007669"/>
    <property type="project" value="UniProtKB-UniRule"/>
</dbReference>
<comment type="function">
    <text evidence="11 12">Catalyzes the reversible conversion of 2-phosphoglycerate (2-PG) into phosphoenolpyruvate (PEP). It is essential for the degradation of carbohydrates via glycolysis.</text>
</comment>
<comment type="cofactor">
    <cofactor evidence="15">
        <name>Mg(2+)</name>
        <dbReference type="ChEBI" id="CHEBI:18420"/>
    </cofactor>
    <text evidence="15">Mg(2+) is required for catalysis and for stabilizing the dimer.</text>
</comment>
<dbReference type="InterPro" id="IPR036849">
    <property type="entry name" value="Enolase-like_C_sf"/>
</dbReference>
<reference evidence="18 20" key="1">
    <citation type="journal article" date="2020" name="Front. Microbiol.">
        <title>Genetic Organization of the aprX-lipA2 Operon Affects the Proteolytic Potential of Pseudomonas Species in Milk.</title>
        <authorList>
            <person name="Maier C."/>
            <person name="Huptas C."/>
            <person name="von Neubeck M."/>
            <person name="Scherer S."/>
            <person name="Wenning M."/>
            <person name="Lucking G."/>
        </authorList>
    </citation>
    <scope>NUCLEOTIDE SEQUENCE [LARGE SCALE GENOMIC DNA]</scope>
    <source>
        <strain evidence="18 20">WS 5094</strain>
    </source>
</reference>
<dbReference type="GO" id="GO:0004634">
    <property type="term" value="F:phosphopyruvate hydratase activity"/>
    <property type="evidence" value="ECO:0007669"/>
    <property type="project" value="UniProtKB-UniRule"/>
</dbReference>
<feature type="binding site" evidence="12">
    <location>
        <position position="167"/>
    </location>
    <ligand>
        <name>(2R)-2-phosphoglycerate</name>
        <dbReference type="ChEBI" id="CHEBI:58289"/>
    </ligand>
</feature>
<feature type="binding site" evidence="14">
    <location>
        <position position="392"/>
    </location>
    <ligand>
        <name>substrate</name>
    </ligand>
</feature>
<evidence type="ECO:0000256" key="11">
    <source>
        <dbReference type="ARBA" id="ARBA00045763"/>
    </source>
</evidence>
<comment type="pathway">
    <text evidence="1 12">Carbohydrate degradation; glycolysis; pyruvate from D-glyceraldehyde 3-phosphate: step 4/5.</text>
</comment>
<evidence type="ECO:0000313" key="18">
    <source>
        <dbReference type="EMBL" id="NNB50965.1"/>
    </source>
</evidence>
<dbReference type="GO" id="GO:0000287">
    <property type="term" value="F:magnesium ion binding"/>
    <property type="evidence" value="ECO:0007669"/>
    <property type="project" value="UniProtKB-UniRule"/>
</dbReference>
<dbReference type="SMART" id="SM01193">
    <property type="entry name" value="Enolase_N"/>
    <property type="match status" value="1"/>
</dbReference>
<keyword evidence="6 12" id="KW-0964">Secreted</keyword>
<dbReference type="RefSeq" id="WP_016781999.1">
    <property type="nucleotide sequence ID" value="NZ_CAUQAK010000041.1"/>
</dbReference>
<keyword evidence="7 12" id="KW-0479">Metal-binding</keyword>
<name>A0A9Q5B253_PSEFR</name>
<feature type="binding site" evidence="12">
    <location>
        <position position="341"/>
    </location>
    <ligand>
        <name>(2R)-2-phosphoglycerate</name>
        <dbReference type="ChEBI" id="CHEBI:58289"/>
    </ligand>
</feature>
<evidence type="ECO:0000256" key="4">
    <source>
        <dbReference type="ARBA" id="ARBA00017068"/>
    </source>
</evidence>
<dbReference type="Gene3D" id="3.20.20.120">
    <property type="entry name" value="Enolase-like C-terminal domain"/>
    <property type="match status" value="1"/>
</dbReference>
<dbReference type="Proteomes" id="UP000594467">
    <property type="component" value="Chromosome"/>
</dbReference>
<dbReference type="EMBL" id="JAAQYX010000025">
    <property type="protein sequence ID" value="NNB50965.1"/>
    <property type="molecule type" value="Genomic_DNA"/>
</dbReference>
<dbReference type="Pfam" id="PF00113">
    <property type="entry name" value="Enolase_C"/>
    <property type="match status" value="1"/>
</dbReference>
<dbReference type="FunFam" id="3.20.20.120:FF:000001">
    <property type="entry name" value="Enolase"/>
    <property type="match status" value="1"/>
</dbReference>
<comment type="similarity">
    <text evidence="2 12">Belongs to the enolase family.</text>
</comment>
<evidence type="ECO:0000256" key="12">
    <source>
        <dbReference type="HAMAP-Rule" id="MF_00318"/>
    </source>
</evidence>
<feature type="domain" description="Enolase N-terminal" evidence="17">
    <location>
        <begin position="4"/>
        <end position="134"/>
    </location>
</feature>
<dbReference type="InterPro" id="IPR029017">
    <property type="entry name" value="Enolase-like_N"/>
</dbReference>
<evidence type="ECO:0000256" key="14">
    <source>
        <dbReference type="PIRSR" id="PIRSR001400-2"/>
    </source>
</evidence>
<keyword evidence="9 12" id="KW-0324">Glycolysis</keyword>
<dbReference type="FunFam" id="3.30.390.10:FF:000001">
    <property type="entry name" value="Enolase"/>
    <property type="match status" value="1"/>
</dbReference>
<feature type="domain" description="Enolase C-terminal TIM barrel" evidence="16">
    <location>
        <begin position="143"/>
        <end position="429"/>
    </location>
</feature>
<evidence type="ECO:0000256" key="15">
    <source>
        <dbReference type="PIRSR" id="PIRSR001400-3"/>
    </source>
</evidence>
<proteinExistence type="inferred from homology"/>
<dbReference type="CDD" id="cd03313">
    <property type="entry name" value="enolase"/>
    <property type="match status" value="1"/>
</dbReference>
<evidence type="ECO:0000313" key="21">
    <source>
        <dbReference type="Proteomes" id="UP000594467"/>
    </source>
</evidence>
<dbReference type="PIRSF" id="PIRSF001400">
    <property type="entry name" value="Enolase"/>
    <property type="match status" value="1"/>
</dbReference>
<dbReference type="PANTHER" id="PTHR11902">
    <property type="entry name" value="ENOLASE"/>
    <property type="match status" value="1"/>
</dbReference>
<reference evidence="18" key="2">
    <citation type="submission" date="2020-03" db="EMBL/GenBank/DDBJ databases">
        <authorList>
            <person name="Maier C."/>
            <person name="Huptas C."/>
            <person name="von Neubeck M."/>
            <person name="Scherer S."/>
            <person name="Wenning M."/>
            <person name="Lucking G."/>
        </authorList>
    </citation>
    <scope>NUCLEOTIDE SEQUENCE</scope>
    <source>
        <strain evidence="18">WS 5094</strain>
    </source>
</reference>
<evidence type="ECO:0000259" key="17">
    <source>
        <dbReference type="SMART" id="SM01193"/>
    </source>
</evidence>
<dbReference type="Pfam" id="PF03952">
    <property type="entry name" value="Enolase_N"/>
    <property type="match status" value="1"/>
</dbReference>
<keyword evidence="8 12" id="KW-0460">Magnesium</keyword>
<accession>A0A9Q5B253</accession>
<dbReference type="InterPro" id="IPR000941">
    <property type="entry name" value="Enolase"/>
</dbReference>
<dbReference type="EMBL" id="CP065202">
    <property type="protein sequence ID" value="QPL32755.1"/>
    <property type="molecule type" value="Genomic_DNA"/>
</dbReference>
<comment type="cofactor">
    <cofactor evidence="12">
        <name>Mg(2+)</name>
        <dbReference type="ChEBI" id="CHEBI:18420"/>
    </cofactor>
    <text evidence="12">Binds a second Mg(2+) ion via substrate during catalysis.</text>
</comment>
<dbReference type="GO" id="GO:0009986">
    <property type="term" value="C:cell surface"/>
    <property type="evidence" value="ECO:0007669"/>
    <property type="project" value="UniProtKB-SubCell"/>
</dbReference>
<feature type="active site" description="Proton donor" evidence="12 13">
    <location>
        <position position="209"/>
    </location>
</feature>
<feature type="binding site" evidence="14">
    <location>
        <position position="316"/>
    </location>
    <ligand>
        <name>substrate</name>
    </ligand>
</feature>
<feature type="binding site" evidence="14">
    <location>
        <position position="159"/>
    </location>
    <ligand>
        <name>substrate</name>
    </ligand>
</feature>
<feature type="binding site" evidence="12">
    <location>
        <position position="371"/>
    </location>
    <ligand>
        <name>(2R)-2-phosphoglycerate</name>
        <dbReference type="ChEBI" id="CHEBI:58289"/>
    </ligand>
</feature>
<gene>
    <name evidence="12 18" type="primary">eno</name>
    <name evidence="18" type="ORF">HBN89_17060</name>
    <name evidence="19" type="ORF">I5R27_06535</name>
</gene>
<evidence type="ECO:0000313" key="20">
    <source>
        <dbReference type="Proteomes" id="UP000564604"/>
    </source>
</evidence>
<comment type="catalytic activity">
    <reaction evidence="12">
        <text>(2R)-2-phosphoglycerate = phosphoenolpyruvate + H2O</text>
        <dbReference type="Rhea" id="RHEA:10164"/>
        <dbReference type="ChEBI" id="CHEBI:15377"/>
        <dbReference type="ChEBI" id="CHEBI:58289"/>
        <dbReference type="ChEBI" id="CHEBI:58702"/>
        <dbReference type="EC" id="4.2.1.11"/>
    </reaction>
</comment>
<keyword evidence="10 12" id="KW-0456">Lyase</keyword>